<evidence type="ECO:0000259" key="9">
    <source>
        <dbReference type="Pfam" id="PF00394"/>
    </source>
</evidence>
<dbReference type="InterPro" id="IPR008972">
    <property type="entry name" value="Cupredoxin"/>
</dbReference>
<dbReference type="AlphaFoldDB" id="A0A167G7G9"/>
<evidence type="ECO:0000256" key="6">
    <source>
        <dbReference type="ARBA" id="ARBA00023180"/>
    </source>
</evidence>
<dbReference type="Pfam" id="PF07732">
    <property type="entry name" value="Cu-oxidase_3"/>
    <property type="match status" value="1"/>
</dbReference>
<evidence type="ECO:0000256" key="5">
    <source>
        <dbReference type="ARBA" id="ARBA00023157"/>
    </source>
</evidence>
<dbReference type="InterPro" id="IPR011706">
    <property type="entry name" value="Cu-oxidase_C"/>
</dbReference>
<dbReference type="InterPro" id="IPR001117">
    <property type="entry name" value="Cu-oxidase_2nd"/>
</dbReference>
<dbReference type="STRING" id="1330018.A0A167G7G9"/>
<evidence type="ECO:0000256" key="7">
    <source>
        <dbReference type="SAM" id="MobiDB-lite"/>
    </source>
</evidence>
<name>A0A167G7G9_CALVF</name>
<feature type="compositionally biased region" description="Low complexity" evidence="7">
    <location>
        <begin position="35"/>
        <end position="49"/>
    </location>
</feature>
<organism evidence="12 13">
    <name type="scientific">Calocera viscosa (strain TUFC12733)</name>
    <dbReference type="NCBI Taxonomy" id="1330018"/>
    <lineage>
        <taxon>Eukaryota</taxon>
        <taxon>Fungi</taxon>
        <taxon>Dikarya</taxon>
        <taxon>Basidiomycota</taxon>
        <taxon>Agaricomycotina</taxon>
        <taxon>Dacrymycetes</taxon>
        <taxon>Dacrymycetales</taxon>
        <taxon>Dacrymycetaceae</taxon>
        <taxon>Calocera</taxon>
    </lineage>
</organism>
<dbReference type="InterPro" id="IPR011707">
    <property type="entry name" value="Cu-oxidase-like_N"/>
</dbReference>
<dbReference type="InterPro" id="IPR033138">
    <property type="entry name" value="Cu_oxidase_CS"/>
</dbReference>
<dbReference type="PROSITE" id="PS00080">
    <property type="entry name" value="MULTICOPPER_OXIDASE2"/>
    <property type="match status" value="1"/>
</dbReference>
<dbReference type="PANTHER" id="PTHR11709:SF414">
    <property type="entry name" value="ADR239WP"/>
    <property type="match status" value="1"/>
</dbReference>
<keyword evidence="4" id="KW-0186">Copper</keyword>
<keyword evidence="8" id="KW-0472">Membrane</keyword>
<feature type="transmembrane region" description="Helical" evidence="8">
    <location>
        <begin position="56"/>
        <end position="75"/>
    </location>
</feature>
<evidence type="ECO:0000256" key="1">
    <source>
        <dbReference type="ARBA" id="ARBA00010609"/>
    </source>
</evidence>
<keyword evidence="8" id="KW-0812">Transmembrane</keyword>
<dbReference type="OrthoDB" id="2121828at2759"/>
<keyword evidence="5" id="KW-1015">Disulfide bond</keyword>
<feature type="region of interest" description="Disordered" evidence="7">
    <location>
        <begin position="29"/>
        <end position="50"/>
    </location>
</feature>
<evidence type="ECO:0000256" key="8">
    <source>
        <dbReference type="SAM" id="Phobius"/>
    </source>
</evidence>
<dbReference type="Pfam" id="PF00394">
    <property type="entry name" value="Cu-oxidase"/>
    <property type="match status" value="1"/>
</dbReference>
<dbReference type="GO" id="GO:0005507">
    <property type="term" value="F:copper ion binding"/>
    <property type="evidence" value="ECO:0007669"/>
    <property type="project" value="InterPro"/>
</dbReference>
<evidence type="ECO:0000259" key="11">
    <source>
        <dbReference type="Pfam" id="PF07732"/>
    </source>
</evidence>
<dbReference type="Proteomes" id="UP000076738">
    <property type="component" value="Unassembled WGS sequence"/>
</dbReference>
<gene>
    <name evidence="12" type="ORF">CALVIDRAFT_558804</name>
</gene>
<proteinExistence type="inferred from homology"/>
<feature type="domain" description="Plastocyanin-like" evidence="10">
    <location>
        <begin position="460"/>
        <end position="559"/>
    </location>
</feature>
<evidence type="ECO:0000256" key="2">
    <source>
        <dbReference type="ARBA" id="ARBA00022723"/>
    </source>
</evidence>
<reference evidence="12 13" key="1">
    <citation type="journal article" date="2016" name="Mol. Biol. Evol.">
        <title>Comparative Genomics of Early-Diverging Mushroom-Forming Fungi Provides Insights into the Origins of Lignocellulose Decay Capabilities.</title>
        <authorList>
            <person name="Nagy L.G."/>
            <person name="Riley R."/>
            <person name="Tritt A."/>
            <person name="Adam C."/>
            <person name="Daum C."/>
            <person name="Floudas D."/>
            <person name="Sun H."/>
            <person name="Yadav J.S."/>
            <person name="Pangilinan J."/>
            <person name="Larsson K.H."/>
            <person name="Matsuura K."/>
            <person name="Barry K."/>
            <person name="Labutti K."/>
            <person name="Kuo R."/>
            <person name="Ohm R.A."/>
            <person name="Bhattacharya S.S."/>
            <person name="Shirouzu T."/>
            <person name="Yoshinaga Y."/>
            <person name="Martin F.M."/>
            <person name="Grigoriev I.V."/>
            <person name="Hibbett D.S."/>
        </authorList>
    </citation>
    <scope>NUCLEOTIDE SEQUENCE [LARGE SCALE GENOMIC DNA]</scope>
    <source>
        <strain evidence="12 13">TUFC12733</strain>
    </source>
</reference>
<feature type="domain" description="Plastocyanin-like" evidence="9">
    <location>
        <begin position="189"/>
        <end position="354"/>
    </location>
</feature>
<dbReference type="Gene3D" id="2.60.40.420">
    <property type="entry name" value="Cupredoxins - blue copper proteins"/>
    <property type="match status" value="3"/>
</dbReference>
<dbReference type="GO" id="GO:0016491">
    <property type="term" value="F:oxidoreductase activity"/>
    <property type="evidence" value="ECO:0007669"/>
    <property type="project" value="UniProtKB-KW"/>
</dbReference>
<evidence type="ECO:0000256" key="4">
    <source>
        <dbReference type="ARBA" id="ARBA00023008"/>
    </source>
</evidence>
<evidence type="ECO:0000313" key="12">
    <source>
        <dbReference type="EMBL" id="KZO90259.1"/>
    </source>
</evidence>
<keyword evidence="8" id="KW-1133">Transmembrane helix</keyword>
<keyword evidence="6" id="KW-0325">Glycoprotein</keyword>
<keyword evidence="13" id="KW-1185">Reference proteome</keyword>
<comment type="similarity">
    <text evidence="1">Belongs to the multicopper oxidase family.</text>
</comment>
<dbReference type="PANTHER" id="PTHR11709">
    <property type="entry name" value="MULTI-COPPER OXIDASE"/>
    <property type="match status" value="1"/>
</dbReference>
<accession>A0A167G7G9</accession>
<keyword evidence="2" id="KW-0479">Metal-binding</keyword>
<evidence type="ECO:0000313" key="13">
    <source>
        <dbReference type="Proteomes" id="UP000076738"/>
    </source>
</evidence>
<dbReference type="Pfam" id="PF07731">
    <property type="entry name" value="Cu-oxidase_2"/>
    <property type="match status" value="1"/>
</dbReference>
<sequence length="613" mass="67914">MHRDMREQRTEGHGLLARERERAALALGGADGDADAVPTPTATATATPTGKKRRPALLLALVALLALLLICSLLPRSLLPLSLSPLLSFYPHTPSPAAQAPPAAENRFHLSPQLHTPRTPQLRTYDFRLGARVMAPDGVEKRVGMVNGLFPGPTIELRSGDLLRVTVHNDLDEPTSLHWHGLRHELELLLLLGDWYHRSAPATLAWYRSSRSRGDEPVPDNALLNGQQIYDCARSVRPIICDPALGTRPHYLLDPLAGGHRLRLVNTGSLAVMYFSVDAHLLKVVEADGTDVRPVVVKELPVAPGQRYSVILQPLEAPVRGASFWLRTRLDQSCFNYPNRALDPEPRAILSYGKTEVEPQTSKWLVSPEEEFDPLALRPADPAALALPEADEQVILYVNTESRASNGGVPTAYINQTSWVPDAANPFLARDYLSALQTGALSPRELVVRPRGTQNNTPPVLDIIINNFEAGPHPFHLHGHHFWPLYTYTARYGKGAYSFRFPPTLPTEAPALRDTFVVPAYGHAIFRVRLDTPGAWLFHCHVLVHQESGMAMTFLVDPENIPEHDRLAARQSCASQGREMQGTSWKEKIQAVVPELATVDRADPVAKRRWDQM</sequence>
<feature type="domain" description="Plastocyanin-like" evidence="11">
    <location>
        <begin position="136"/>
        <end position="185"/>
    </location>
</feature>
<dbReference type="InterPro" id="IPR002355">
    <property type="entry name" value="Cu_oxidase_Cu_BS"/>
</dbReference>
<evidence type="ECO:0000259" key="10">
    <source>
        <dbReference type="Pfam" id="PF07731"/>
    </source>
</evidence>
<dbReference type="InterPro" id="IPR045087">
    <property type="entry name" value="Cu-oxidase_fam"/>
</dbReference>
<evidence type="ECO:0000256" key="3">
    <source>
        <dbReference type="ARBA" id="ARBA00023002"/>
    </source>
</evidence>
<dbReference type="SUPFAM" id="SSF49503">
    <property type="entry name" value="Cupredoxins"/>
    <property type="match status" value="3"/>
</dbReference>
<dbReference type="EMBL" id="KV417347">
    <property type="protein sequence ID" value="KZO90259.1"/>
    <property type="molecule type" value="Genomic_DNA"/>
</dbReference>
<dbReference type="PROSITE" id="PS00079">
    <property type="entry name" value="MULTICOPPER_OXIDASE1"/>
    <property type="match status" value="1"/>
</dbReference>
<protein>
    <submittedName>
        <fullName evidence="12">Multicopper oxidase</fullName>
    </submittedName>
</protein>
<keyword evidence="3" id="KW-0560">Oxidoreductase</keyword>